<sequence length="556" mass="60606">MAVFLQKTNQPVTTPASWGGCFTCCFSKPNADADDGLRNENPPPASSAVNEAPKTAVPTANGERMQPPEIKLTPGSGPTTPAPSRTPSVNSMAPIETMDKTNASSAQEGQANKAGASNTPSLTGSRTGLNYGLTNPHAIRQRLPSGNSDKPAPGEIQTMYEQWGGNQATSKANTGSPAHSLVTGGSAVGTEFAEEPYNQNLQWEESPNFHPMEQGQGKGSTISLASRPGIVTKIKFDFKESVLYVHFGEVSKAPTKAEGGASAYQVRIAILMKRKKRWHSKVHEAPNPTINETAVFKDMNLDELHKTGLRIRLYSIEKMHRHKIFGETVVPFTSLNLRTETTYPITLEYRSHRLGVESDSDVSDSLSRLTGISHRMGSRLSLHSRRSSTGSRSVDPVAQQNVAENVAKSKNANWPELLIGLSYTQQTGRLNITAVKASKLKISDAPSAVPKTYISVSLMTKTGQKITAAKTKSAHSSRNPEYGEKFSFEVPAVQINDVVLFFRVFHKHTVHKDENIGWFAIGCSNSGSEEEAHWRDMLAAGGQEIMRWHTLNEDVR</sequence>
<dbReference type="Pfam" id="PF00168">
    <property type="entry name" value="C2"/>
    <property type="match status" value="2"/>
</dbReference>
<dbReference type="GO" id="GO:0005543">
    <property type="term" value="F:phospholipid binding"/>
    <property type="evidence" value="ECO:0007669"/>
    <property type="project" value="TreeGrafter"/>
</dbReference>
<reference evidence="3" key="1">
    <citation type="submission" date="2016-01" db="EMBL/GenBank/DDBJ databases">
        <title>Reference transcriptome for the parasite Schistocephalus solidus: insights into the molecular evolution of parasitism.</title>
        <authorList>
            <person name="Hebert F.O."/>
            <person name="Grambauer S."/>
            <person name="Barber I."/>
            <person name="Landry C.R."/>
            <person name="Aubin-Horth N."/>
        </authorList>
    </citation>
    <scope>NUCLEOTIDE SEQUENCE</scope>
</reference>
<dbReference type="Gene3D" id="2.60.40.150">
    <property type="entry name" value="C2 domain"/>
    <property type="match status" value="2"/>
</dbReference>
<protein>
    <submittedName>
        <fullName evidence="3">Synaptotagmin-14</fullName>
    </submittedName>
</protein>
<feature type="compositionally biased region" description="Polar residues" evidence="1">
    <location>
        <begin position="100"/>
        <end position="127"/>
    </location>
</feature>
<dbReference type="InterPro" id="IPR000008">
    <property type="entry name" value="C2_dom"/>
</dbReference>
<dbReference type="AlphaFoldDB" id="A0A0X3PUD4"/>
<dbReference type="PROSITE" id="PS50004">
    <property type="entry name" value="C2"/>
    <property type="match status" value="1"/>
</dbReference>
<dbReference type="InterPro" id="IPR043541">
    <property type="entry name" value="SYT14/14L/16"/>
</dbReference>
<dbReference type="PANTHER" id="PTHR46129">
    <property type="entry name" value="SYNAPTOTAGMIN 14, ISOFORM D"/>
    <property type="match status" value="1"/>
</dbReference>
<dbReference type="PANTHER" id="PTHR46129:SF2">
    <property type="entry name" value="SYNAPTOTAGMIN 14, ISOFORM D"/>
    <property type="match status" value="1"/>
</dbReference>
<name>A0A0X3PUD4_SCHSO</name>
<accession>A0A0X3PUD4</accession>
<organism evidence="3">
    <name type="scientific">Schistocephalus solidus</name>
    <name type="common">Tapeworm</name>
    <dbReference type="NCBI Taxonomy" id="70667"/>
    <lineage>
        <taxon>Eukaryota</taxon>
        <taxon>Metazoa</taxon>
        <taxon>Spiralia</taxon>
        <taxon>Lophotrochozoa</taxon>
        <taxon>Platyhelminthes</taxon>
        <taxon>Cestoda</taxon>
        <taxon>Eucestoda</taxon>
        <taxon>Diphyllobothriidea</taxon>
        <taxon>Diphyllobothriidae</taxon>
        <taxon>Schistocephalus</taxon>
    </lineage>
</organism>
<gene>
    <name evidence="3" type="primary">SYT14</name>
    <name evidence="3" type="ORF">TR117272</name>
</gene>
<feature type="domain" description="C2" evidence="2">
    <location>
        <begin position="413"/>
        <end position="549"/>
    </location>
</feature>
<proteinExistence type="predicted"/>
<dbReference type="InterPro" id="IPR035892">
    <property type="entry name" value="C2_domain_sf"/>
</dbReference>
<dbReference type="SUPFAM" id="SSF49562">
    <property type="entry name" value="C2 domain (Calcium/lipid-binding domain, CaLB)"/>
    <property type="match status" value="2"/>
</dbReference>
<evidence type="ECO:0000259" key="2">
    <source>
        <dbReference type="PROSITE" id="PS50004"/>
    </source>
</evidence>
<feature type="region of interest" description="Disordered" evidence="1">
    <location>
        <begin position="29"/>
        <end position="127"/>
    </location>
</feature>
<dbReference type="PROSITE" id="PS51257">
    <property type="entry name" value="PROKAR_LIPOPROTEIN"/>
    <property type="match status" value="1"/>
</dbReference>
<evidence type="ECO:0000313" key="3">
    <source>
        <dbReference type="EMBL" id="JAP54740.1"/>
    </source>
</evidence>
<dbReference type="EMBL" id="GEEE01008485">
    <property type="protein sequence ID" value="JAP54740.1"/>
    <property type="molecule type" value="Transcribed_RNA"/>
</dbReference>
<dbReference type="SMART" id="SM00239">
    <property type="entry name" value="C2"/>
    <property type="match status" value="2"/>
</dbReference>
<feature type="compositionally biased region" description="Low complexity" evidence="1">
    <location>
        <begin position="73"/>
        <end position="88"/>
    </location>
</feature>
<evidence type="ECO:0000256" key="1">
    <source>
        <dbReference type="SAM" id="MobiDB-lite"/>
    </source>
</evidence>